<dbReference type="Gene3D" id="3.90.120.10">
    <property type="entry name" value="DNA Methylase, subunit A, domain 2"/>
    <property type="match status" value="1"/>
</dbReference>
<dbReference type="InterPro" id="IPR050390">
    <property type="entry name" value="C5-Methyltransferase"/>
</dbReference>
<protein>
    <recommendedName>
        <fullName evidence="1">DNA (cytosine-5-)-methyltransferase</fullName>
        <ecNumber evidence="1">2.1.1.37</ecNumber>
    </recommendedName>
</protein>
<dbReference type="Pfam" id="PF00145">
    <property type="entry name" value="DNA_methylase"/>
    <property type="match status" value="1"/>
</dbReference>
<comment type="caution">
    <text evidence="7">The sequence shown here is derived from an EMBL/GenBank/DDBJ whole genome shotgun (WGS) entry which is preliminary data.</text>
</comment>
<dbReference type="SUPFAM" id="SSF53335">
    <property type="entry name" value="S-adenosyl-L-methionine-dependent methyltransferases"/>
    <property type="match status" value="1"/>
</dbReference>
<name>A0ABR3ERC1_9AGAR</name>
<evidence type="ECO:0000256" key="1">
    <source>
        <dbReference type="ARBA" id="ARBA00011975"/>
    </source>
</evidence>
<evidence type="ECO:0000256" key="2">
    <source>
        <dbReference type="ARBA" id="ARBA00022603"/>
    </source>
</evidence>
<dbReference type="EC" id="2.1.1.37" evidence="1"/>
<feature type="compositionally biased region" description="Acidic residues" evidence="6">
    <location>
        <begin position="1001"/>
        <end position="1013"/>
    </location>
</feature>
<feature type="region of interest" description="Disordered" evidence="6">
    <location>
        <begin position="1566"/>
        <end position="1612"/>
    </location>
</feature>
<keyword evidence="8" id="KW-1185">Reference proteome</keyword>
<dbReference type="Proteomes" id="UP001465976">
    <property type="component" value="Unassembled WGS sequence"/>
</dbReference>
<sequence length="1612" mass="179000">MEMNDESSGAGTTTQKRIDPVRTNLTAKYQPLWGDREGIRELVQNWYDGLVQQNRLGGFHEVEIVKTVLKKEIQFKAYRRVDGNKASFTPPKARGRPKREALGSIVFKHDEGSSCGELILYNRGVQLSSDVLMFGETDKRGTGLNLIGGHGEGMKVGILALVRNKHDVSYFTSGQRWKFGLFTQKEELRATITPNTTHKNTEGLRVSVKNLQMEQLNGYFDGILFLHPPPPDTILQLRQPSAVNRGYICTADKYLSKLYCKGLFVRDYNNTSRVRSCLHYGYDLLLHLRLGRDRDVPSATDLGKLVLLLWISILAEELDEFQEFPSTSERPTLIADRFLDLFENDPRCLDIAQARCVLGKNYGDPNGPRVVKHLWTTFLTRKRKEHGADVWVYDHQARDSEEQQKIIRSFGAIGISLPEDLLVIFKDHRLIRSPDEEQKRRFKTFQDSSTLSGPFAQHVRHLVHIARDCQPTLCGRPCAWKHAEDTITQEGKTSALDLDVFVSDDMLFLNDRNLSSDFVHAEGKGDSTSCPVIDFNADLGTAPVVCDCSAQALVNQIIQTCNPEASYRRLSTYLRDMNNLFLLLPRNLSCSFRSSDDPSLAQQYPVHVTLSWTTQVPDAPHFLVELCPGRNTLDHTIKEPQLELAAADNTDALGSGKDIERNVTGDAGTQNTETSRNSDQPDSRTRPVDLSDSGEGDTSNATSRSDDQSTFLTPVQPSVTLSKLVPGEAYTVQVCARRTTRVAYSVPTVLECPLDRVGNLGAIVANRELAVEFSPVTSAVKFEITVVFSDGHEEQYETVDTRWAHQIGDSHVESISVVGISLRGIRSFEGSVVKPQHTLPTPPRELTENAAIDEGLARDLPIVLDCDSDTDSDIEPDITVGAGERAVTEEAPLDQATTILHLGHSATDSARQSSSLAPTSTPNGFRTRAPRPAPHSPSKAPDSVVTGGRGTITDSTPLRPQTARRAPSPDSDKKFVASSSAPTQFAVAPPQNNNTQGSGADSEDDDDHNDDWMPETLIEPYLPHNVGAASEGVGNYELESISFGRHKITKNDLVEVQLGKSDVRGRRFLHFLLYVDRIWLRRVGREELRILECRQYLSENDFKSSTLAQDPTTFSRYPDVPSTNEEFFLVIPAGSSTGEFSVDIPIDDIVDVISVFEEYRGMEPEFHDRKRCPFFCSWRVGLHSTSRYLGPLLDDDLPLELPPKPKSLGVADFFCGAGGFSQGFSQSGWDVQIGVDPDIDACNTFKASLRCSLRFSHRLLTNVYHQLNNPTSDIHHAQVDTFLVELEREHIYRPCPTYTVALMSPRQLSLDAAGRSNRHSWKALEICSKAAKDIDAHHILIENAIGLVQSKNLHHLHELMISLKATGRQCRWAVSDAADFGAPTLRKRVFLIASKLGLTLPVFPTPTHGNNRDDHVTVREAISDLNTNNPRADANAGNPVFVAPDREITGYALAMGATDTIENHAMCTVGAASWPVAQWDQPACTLRAAYSDQWACIHPSATRMLSPREMARLMSFPDNYFFSGGVTQQINQIGSAVCPLIARAFGETFKNALLCDYPSLEKQIIGQEDSDESMSRESADDMPENSSISSKRTLEDDSFAEKGTATKRTRYE</sequence>
<feature type="region of interest" description="Disordered" evidence="6">
    <location>
        <begin position="905"/>
        <end position="1015"/>
    </location>
</feature>
<feature type="active site" evidence="5">
    <location>
        <position position="1295"/>
    </location>
</feature>
<proteinExistence type="inferred from homology"/>
<dbReference type="PANTHER" id="PTHR10629:SF52">
    <property type="entry name" value="DNA (CYTOSINE-5)-METHYLTRANSFERASE 1"/>
    <property type="match status" value="1"/>
</dbReference>
<evidence type="ECO:0000313" key="7">
    <source>
        <dbReference type="EMBL" id="KAL0565444.1"/>
    </source>
</evidence>
<reference evidence="7 8" key="1">
    <citation type="submission" date="2024-02" db="EMBL/GenBank/DDBJ databases">
        <title>A draft genome for the cacao thread blight pathogen Marasmius crinis-equi.</title>
        <authorList>
            <person name="Cohen S.P."/>
            <person name="Baruah I.K."/>
            <person name="Amoako-Attah I."/>
            <person name="Bukari Y."/>
            <person name="Meinhardt L.W."/>
            <person name="Bailey B.A."/>
        </authorList>
    </citation>
    <scope>NUCLEOTIDE SEQUENCE [LARGE SCALE GENOMIC DNA]</scope>
    <source>
        <strain evidence="7 8">GH-76</strain>
    </source>
</reference>
<feature type="region of interest" description="Disordered" evidence="6">
    <location>
        <begin position="648"/>
        <end position="713"/>
    </location>
</feature>
<gene>
    <name evidence="7" type="ORF">V5O48_016580</name>
</gene>
<evidence type="ECO:0000256" key="4">
    <source>
        <dbReference type="ARBA" id="ARBA00022691"/>
    </source>
</evidence>
<dbReference type="PROSITE" id="PS51679">
    <property type="entry name" value="SAM_MT_C5"/>
    <property type="match status" value="1"/>
</dbReference>
<organism evidence="7 8">
    <name type="scientific">Marasmius crinis-equi</name>
    <dbReference type="NCBI Taxonomy" id="585013"/>
    <lineage>
        <taxon>Eukaryota</taxon>
        <taxon>Fungi</taxon>
        <taxon>Dikarya</taxon>
        <taxon>Basidiomycota</taxon>
        <taxon>Agaricomycotina</taxon>
        <taxon>Agaricomycetes</taxon>
        <taxon>Agaricomycetidae</taxon>
        <taxon>Agaricales</taxon>
        <taxon>Marasmiineae</taxon>
        <taxon>Marasmiaceae</taxon>
        <taxon>Marasmius</taxon>
    </lineage>
</organism>
<keyword evidence="3 5" id="KW-0808">Transferase</keyword>
<feature type="compositionally biased region" description="Basic and acidic residues" evidence="6">
    <location>
        <begin position="679"/>
        <end position="689"/>
    </location>
</feature>
<dbReference type="InterPro" id="IPR001525">
    <property type="entry name" value="C5_MeTfrase"/>
</dbReference>
<feature type="compositionally biased region" description="Polar residues" evidence="6">
    <location>
        <begin position="906"/>
        <end position="924"/>
    </location>
</feature>
<feature type="compositionally biased region" description="Polar residues" evidence="6">
    <location>
        <begin position="667"/>
        <end position="678"/>
    </location>
</feature>
<keyword evidence="4 5" id="KW-0949">S-adenosyl-L-methionine</keyword>
<keyword evidence="2 5" id="KW-0489">Methyltransferase</keyword>
<evidence type="ECO:0000256" key="5">
    <source>
        <dbReference type="PROSITE-ProRule" id="PRU01016"/>
    </source>
</evidence>
<feature type="compositionally biased region" description="Polar residues" evidence="6">
    <location>
        <begin position="990"/>
        <end position="999"/>
    </location>
</feature>
<evidence type="ECO:0000256" key="3">
    <source>
        <dbReference type="ARBA" id="ARBA00022679"/>
    </source>
</evidence>
<comment type="similarity">
    <text evidence="5">Belongs to the class I-like SAM-binding methyltransferase superfamily. C5-methyltransferase family.</text>
</comment>
<dbReference type="InterPro" id="IPR029063">
    <property type="entry name" value="SAM-dependent_MTases_sf"/>
</dbReference>
<accession>A0ABR3ERC1</accession>
<dbReference type="Gene3D" id="3.40.50.150">
    <property type="entry name" value="Vaccinia Virus protein VP39"/>
    <property type="match status" value="1"/>
</dbReference>
<feature type="compositionally biased region" description="Polar residues" evidence="6">
    <location>
        <begin position="696"/>
        <end position="713"/>
    </location>
</feature>
<dbReference type="EMBL" id="JBAHYK010002261">
    <property type="protein sequence ID" value="KAL0565444.1"/>
    <property type="molecule type" value="Genomic_DNA"/>
</dbReference>
<evidence type="ECO:0000313" key="8">
    <source>
        <dbReference type="Proteomes" id="UP001465976"/>
    </source>
</evidence>
<dbReference type="PANTHER" id="PTHR10629">
    <property type="entry name" value="CYTOSINE-SPECIFIC METHYLTRANSFERASE"/>
    <property type="match status" value="1"/>
</dbReference>
<evidence type="ECO:0000256" key="6">
    <source>
        <dbReference type="SAM" id="MobiDB-lite"/>
    </source>
</evidence>
<dbReference type="PRINTS" id="PR00105">
    <property type="entry name" value="C5METTRFRASE"/>
</dbReference>